<evidence type="ECO:0000259" key="2">
    <source>
        <dbReference type="Pfam" id="PF20094"/>
    </source>
</evidence>
<protein>
    <submittedName>
        <fullName evidence="3">GWxTD domain-containing protein</fullName>
    </submittedName>
</protein>
<dbReference type="KEGG" id="hyj:FHG12_12560"/>
<evidence type="ECO:0000313" key="3">
    <source>
        <dbReference type="EMBL" id="QDA60885.1"/>
    </source>
</evidence>
<name>A0A5B8A2M0_9BACT</name>
<dbReference type="InterPro" id="IPR030959">
    <property type="entry name" value="GWxTD_dom"/>
</dbReference>
<dbReference type="OrthoDB" id="9814412at2"/>
<dbReference type="Pfam" id="PF20094">
    <property type="entry name" value="GWxTD_dom"/>
    <property type="match status" value="1"/>
</dbReference>
<keyword evidence="4" id="KW-1185">Reference proteome</keyword>
<accession>A0A5B8A2M0</accession>
<proteinExistence type="predicted"/>
<dbReference type="Proteomes" id="UP000305398">
    <property type="component" value="Chromosome"/>
</dbReference>
<keyword evidence="1" id="KW-0472">Membrane</keyword>
<dbReference type="AlphaFoldDB" id="A0A5B8A2M0"/>
<feature type="domain" description="GWxTD" evidence="2">
    <location>
        <begin position="253"/>
        <end position="422"/>
    </location>
</feature>
<keyword evidence="1" id="KW-1133">Transmembrane helix</keyword>
<keyword evidence="1" id="KW-0812">Transmembrane</keyword>
<sequence length="430" mass="48497">MRVNSIFRPAVWLGNFANFSYKHLTINWLCLSLICITSILVINPLQAAPRRNFAFLYRLGQRVAVDTRREADSVRIYLRFPESTVLPPERALYIAFWSSFDAKRPMRLDSVRQSAWRIRRAETATWVEFCLPVARLVPGQVVQVSSSPVSKDEAVENSAWLQVTPETLGRTFVLTDSAGSPLLRRYVRVQEPFLLDTYGPDQPIAAKRYTATFGAALPPMTDPKTQPAPPPTLGVQDTLAFRAGQLLVLSTAGLYNLRTADGTSTGLLVEDSSFPALTSAAELIQPLIYLTTSAERKKLYDAPEPKRAVDRFWLDLAAGQQSVAKLLIRTYYGRVAEANQLFSAHKDGWMTDRGMLYVVLGPPDVVYRSAGEEQWMYRNVEVSGGTYVFRSKPSTFAAEHYELVRRPEYELLWYAAVEQWRKGLIAQTSR</sequence>
<evidence type="ECO:0000313" key="4">
    <source>
        <dbReference type="Proteomes" id="UP000305398"/>
    </source>
</evidence>
<gene>
    <name evidence="3" type="ORF">FHG12_12560</name>
</gene>
<feature type="transmembrane region" description="Helical" evidence="1">
    <location>
        <begin position="26"/>
        <end position="45"/>
    </location>
</feature>
<dbReference type="EMBL" id="CP040896">
    <property type="protein sequence ID" value="QDA60885.1"/>
    <property type="molecule type" value="Genomic_DNA"/>
</dbReference>
<reference evidence="3 4" key="1">
    <citation type="submission" date="2019-06" db="EMBL/GenBank/DDBJ databases">
        <authorList>
            <person name="Srinivasan S."/>
        </authorList>
    </citation>
    <scope>NUCLEOTIDE SEQUENCE [LARGE SCALE GENOMIC DNA]</scope>
    <source>
        <strain evidence="3 4">17J68-5</strain>
    </source>
</reference>
<evidence type="ECO:0000256" key="1">
    <source>
        <dbReference type="SAM" id="Phobius"/>
    </source>
</evidence>
<dbReference type="NCBIfam" id="TIGR04514">
    <property type="entry name" value="GWxTD_dom"/>
    <property type="match status" value="1"/>
</dbReference>
<organism evidence="3 4">
    <name type="scientific">Hymenobacter jejuensis</name>
    <dbReference type="NCBI Taxonomy" id="2502781"/>
    <lineage>
        <taxon>Bacteria</taxon>
        <taxon>Pseudomonadati</taxon>
        <taxon>Bacteroidota</taxon>
        <taxon>Cytophagia</taxon>
        <taxon>Cytophagales</taxon>
        <taxon>Hymenobacteraceae</taxon>
        <taxon>Hymenobacter</taxon>
    </lineage>
</organism>